<dbReference type="InterPro" id="IPR001254">
    <property type="entry name" value="Trypsin_dom"/>
</dbReference>
<evidence type="ECO:0000256" key="5">
    <source>
        <dbReference type="ARBA" id="ARBA00022968"/>
    </source>
</evidence>
<reference evidence="12" key="1">
    <citation type="submission" date="2007-03" db="EMBL/GenBank/DDBJ databases">
        <title>Annotation of Culex pipiens quinquefasciatus.</title>
        <authorList>
            <consortium name="The Broad Institute Genome Sequencing Platform"/>
            <person name="Atkinson P.W."/>
            <person name="Hemingway J."/>
            <person name="Christensen B.M."/>
            <person name="Higgs S."/>
            <person name="Kodira C."/>
            <person name="Hannick L."/>
            <person name="Megy K."/>
            <person name="O'Leary S."/>
            <person name="Pearson M."/>
            <person name="Haas B.J."/>
            <person name="Mauceli E."/>
            <person name="Wortman J.R."/>
            <person name="Lee N.H."/>
            <person name="Guigo R."/>
            <person name="Stanke M."/>
            <person name="Alvarado L."/>
            <person name="Amedeo P."/>
            <person name="Antoine C.H."/>
            <person name="Arensburger P."/>
            <person name="Bidwell S.L."/>
            <person name="Crawford M."/>
            <person name="Camaro F."/>
            <person name="Devon K."/>
            <person name="Engels R."/>
            <person name="Hammond M."/>
            <person name="Howarth C."/>
            <person name="Koehrsen M."/>
            <person name="Lawson D."/>
            <person name="Montgomery P."/>
            <person name="Nene V."/>
            <person name="Nusbaum C."/>
            <person name="Puiu D."/>
            <person name="Romero-Severson J."/>
            <person name="Severson D.W."/>
            <person name="Shumway M."/>
            <person name="Sisk P."/>
            <person name="Stolte C."/>
            <person name="Zeng Q."/>
            <person name="Eisenstadt E."/>
            <person name="Fraser-Liggett C."/>
            <person name="Strausberg R."/>
            <person name="Galagan J."/>
            <person name="Birren B."/>
            <person name="Collins F.H."/>
        </authorList>
    </citation>
    <scope>NUCLEOTIDE SEQUENCE [LARGE SCALE GENOMIC DNA]</scope>
    <source>
        <strain evidence="12">JHB</strain>
    </source>
</reference>
<dbReference type="CDD" id="cd00190">
    <property type="entry name" value="Tryp_SPc"/>
    <property type="match status" value="2"/>
</dbReference>
<feature type="transmembrane region" description="Helical" evidence="9">
    <location>
        <begin position="406"/>
        <end position="426"/>
    </location>
</feature>
<keyword evidence="14" id="KW-1185">Reference proteome</keyword>
<evidence type="ECO:0000256" key="3">
    <source>
        <dbReference type="ARBA" id="ARBA00022801"/>
    </source>
</evidence>
<dbReference type="PANTHER" id="PTHR24252">
    <property type="entry name" value="ACROSIN-RELATED"/>
    <property type="match status" value="1"/>
</dbReference>
<comment type="subcellular location">
    <subcellularLocation>
        <location evidence="1">Membrane</location>
        <topology evidence="1">Single-pass type II membrane protein</topology>
    </subcellularLocation>
</comment>
<dbReference type="PROSITE" id="PS50240">
    <property type="entry name" value="TRYPSIN_DOM"/>
    <property type="match status" value="2"/>
</dbReference>
<evidence type="ECO:0000256" key="2">
    <source>
        <dbReference type="ARBA" id="ARBA00022670"/>
    </source>
</evidence>
<dbReference type="Gene3D" id="2.40.10.10">
    <property type="entry name" value="Trypsin-like serine proteases"/>
    <property type="match status" value="2"/>
</dbReference>
<dbReference type="PRINTS" id="PR00722">
    <property type="entry name" value="CHYMOTRYPSIN"/>
</dbReference>
<dbReference type="InParanoid" id="B0WAI7"/>
<name>B0WAI7_CULQU</name>
<sequence length="685" mass="74870">MRILAGEVTVIVCKLVVLWSLHGGETVGGAATSESEPVHRVLERLEKLNRVGTSAYHDDFINRINYDVYVTPVMSPQQRAETLRSKNPLLSWLANVLTFGGAATQTQTTRPEVALDEEPEKACPKCTCGVSLVTSRIVGGVKADILEFPWMVMLLYKGTFYCGGSLVSDRYVLTASHCVLNFKPSQITVKIYDPANSRMVSRTVEKLYGNDRFNLDTFNNDIALVRLLQPVNVVDQYVTVCLPTPGKNFAGMDGTVAGWGKLSNGTLSQTLQQVKVPIMTNQQCKKSAYRATRITDNMMCAGYSEGGRDACQGDSGGPLLVGDATLREIVGIVSWAVVLVASLVVATGVLFNVKPVNSASSSRELYGWSSYPAGGRENNVTLLDQYAVTASSQEGTLKAPTANRNVWTWISSILGLPIASVFAWRATPTNCKLCSCGAPQNTSRIVGGQDAPEGRYTWMVALYYNNKFICGGSLINDRYVLTAAHCVFNTDRSLFSVKFLLYDRSIPAPESFERRVSYIMTNWFVNALVFITNDLALLKLNETVPIGDSLYPVCLPQEGPTFAGMEGIVTGWGKLGNRTFPTKLQEVRVPILSYTDCANQSSYHNFQINDRMLCAGVPEGGMDSCQGDSGGPMHIQDADTGKYVIAGVVSYGYGCAQPSYPGIYARVNRFLSWIKFNTRDACYCS</sequence>
<keyword evidence="10" id="KW-0732">Signal</keyword>
<keyword evidence="2 8" id="KW-0645">Protease</keyword>
<dbReference type="PROSITE" id="PS00135">
    <property type="entry name" value="TRYPSIN_SER"/>
    <property type="match status" value="2"/>
</dbReference>
<feature type="domain" description="Peptidase S1" evidence="11">
    <location>
        <begin position="137"/>
        <end position="415"/>
    </location>
</feature>
<dbReference type="FunFam" id="2.40.10.10:FF:000006">
    <property type="entry name" value="Serine proteinase stubble"/>
    <property type="match status" value="1"/>
</dbReference>
<dbReference type="OMA" id="NDECNGW"/>
<evidence type="ECO:0000256" key="1">
    <source>
        <dbReference type="ARBA" id="ARBA00004606"/>
    </source>
</evidence>
<dbReference type="InterPro" id="IPR018114">
    <property type="entry name" value="TRYPSIN_HIS"/>
</dbReference>
<dbReference type="KEGG" id="cqu:CpipJ_CPIJ004091"/>
<evidence type="ECO:0000313" key="12">
    <source>
        <dbReference type="EMBL" id="EDS41410.1"/>
    </source>
</evidence>
<dbReference type="EnsemblMetazoa" id="CPIJ004091-RA">
    <property type="protein sequence ID" value="CPIJ004091-PA"/>
    <property type="gene ID" value="CPIJ004091"/>
</dbReference>
<keyword evidence="9" id="KW-0812">Transmembrane</keyword>
<protein>
    <submittedName>
        <fullName evidence="12">Trypsin eta</fullName>
    </submittedName>
</protein>
<keyword evidence="3 8" id="KW-0378">Hydrolase</keyword>
<keyword evidence="9" id="KW-0472">Membrane</keyword>
<dbReference type="OrthoDB" id="10012881at2759"/>
<comment type="similarity">
    <text evidence="7">Belongs to the peptidase S1 family. CLIP subfamily.</text>
</comment>
<evidence type="ECO:0000256" key="8">
    <source>
        <dbReference type="RuleBase" id="RU363034"/>
    </source>
</evidence>
<dbReference type="FunFam" id="2.40.10.10:FF:000068">
    <property type="entry name" value="transmembrane protease serine 2"/>
    <property type="match status" value="1"/>
</dbReference>
<feature type="domain" description="Peptidase S1" evidence="11">
    <location>
        <begin position="445"/>
        <end position="679"/>
    </location>
</feature>
<dbReference type="HOGENOM" id="CLU_004497_3_1_1"/>
<keyword evidence="9" id="KW-1133">Transmembrane helix</keyword>
<dbReference type="PANTHER" id="PTHR24252:SF16">
    <property type="entry name" value="TRANSMEMBRANE SERINE PROTEASE 15"/>
    <property type="match status" value="1"/>
</dbReference>
<dbReference type="VEuPathDB" id="VectorBase:CQUJHB016036"/>
<evidence type="ECO:0000256" key="9">
    <source>
        <dbReference type="SAM" id="Phobius"/>
    </source>
</evidence>
<organism>
    <name type="scientific">Culex quinquefasciatus</name>
    <name type="common">Southern house mosquito</name>
    <name type="synonym">Culex pungens</name>
    <dbReference type="NCBI Taxonomy" id="7176"/>
    <lineage>
        <taxon>Eukaryota</taxon>
        <taxon>Metazoa</taxon>
        <taxon>Ecdysozoa</taxon>
        <taxon>Arthropoda</taxon>
        <taxon>Hexapoda</taxon>
        <taxon>Insecta</taxon>
        <taxon>Pterygota</taxon>
        <taxon>Neoptera</taxon>
        <taxon>Endopterygota</taxon>
        <taxon>Diptera</taxon>
        <taxon>Nematocera</taxon>
        <taxon>Culicoidea</taxon>
        <taxon>Culicidae</taxon>
        <taxon>Culicinae</taxon>
        <taxon>Culicini</taxon>
        <taxon>Culex</taxon>
        <taxon>Culex</taxon>
    </lineage>
</organism>
<evidence type="ECO:0000313" key="13">
    <source>
        <dbReference type="EnsemblMetazoa" id="CPIJ004091-PA"/>
    </source>
</evidence>
<dbReference type="Pfam" id="PF00089">
    <property type="entry name" value="Trypsin"/>
    <property type="match status" value="2"/>
</dbReference>
<dbReference type="STRING" id="7176.B0WAI7"/>
<dbReference type="MEROPS" id="S01.316"/>
<dbReference type="eggNOG" id="KOG3627">
    <property type="taxonomic scope" value="Eukaryota"/>
</dbReference>
<proteinExistence type="inferred from homology"/>
<evidence type="ECO:0000256" key="6">
    <source>
        <dbReference type="ARBA" id="ARBA00023157"/>
    </source>
</evidence>
<accession>B0WAI7</accession>
<feature type="transmembrane region" description="Helical" evidence="9">
    <location>
        <begin position="332"/>
        <end position="353"/>
    </location>
</feature>
<dbReference type="InterPro" id="IPR033116">
    <property type="entry name" value="TRYPSIN_SER"/>
</dbReference>
<reference evidence="13" key="2">
    <citation type="submission" date="2021-02" db="UniProtKB">
        <authorList>
            <consortium name="EnsemblMetazoa"/>
        </authorList>
    </citation>
    <scope>IDENTIFICATION</scope>
    <source>
        <strain evidence="13">JHB</strain>
    </source>
</reference>
<dbReference type="AlphaFoldDB" id="B0WAI7"/>
<dbReference type="SUPFAM" id="SSF50494">
    <property type="entry name" value="Trypsin-like serine proteases"/>
    <property type="match status" value="2"/>
</dbReference>
<keyword evidence="6" id="KW-1015">Disulfide bond</keyword>
<gene>
    <name evidence="13" type="primary">6035565</name>
    <name evidence="12" type="ORF">CpipJ_CPIJ004091</name>
</gene>
<dbReference type="SMART" id="SM00020">
    <property type="entry name" value="Tryp_SPc"/>
    <property type="match status" value="2"/>
</dbReference>
<evidence type="ECO:0000256" key="10">
    <source>
        <dbReference type="SAM" id="SignalP"/>
    </source>
</evidence>
<evidence type="ECO:0000313" key="14">
    <source>
        <dbReference type="Proteomes" id="UP000002320"/>
    </source>
</evidence>
<dbReference type="InterPro" id="IPR009003">
    <property type="entry name" value="Peptidase_S1_PA"/>
</dbReference>
<dbReference type="FunFam" id="2.40.10.10:FF:000002">
    <property type="entry name" value="Transmembrane protease serine"/>
    <property type="match status" value="1"/>
</dbReference>
<feature type="chain" id="PRO_5011407720" evidence="10">
    <location>
        <begin position="27"/>
        <end position="685"/>
    </location>
</feature>
<evidence type="ECO:0000256" key="7">
    <source>
        <dbReference type="ARBA" id="ARBA00024195"/>
    </source>
</evidence>
<evidence type="ECO:0000259" key="11">
    <source>
        <dbReference type="PROSITE" id="PS50240"/>
    </source>
</evidence>
<dbReference type="VEuPathDB" id="VectorBase:CPIJ004091"/>
<keyword evidence="4 8" id="KW-0720">Serine protease</keyword>
<dbReference type="Proteomes" id="UP000002320">
    <property type="component" value="Unassembled WGS sequence"/>
</dbReference>
<dbReference type="PROSITE" id="PS00134">
    <property type="entry name" value="TRYPSIN_HIS"/>
    <property type="match status" value="2"/>
</dbReference>
<dbReference type="InterPro" id="IPR043504">
    <property type="entry name" value="Peptidase_S1_PA_chymotrypsin"/>
</dbReference>
<dbReference type="VEuPathDB" id="VectorBase:CQUJHB005701"/>
<dbReference type="InterPro" id="IPR001314">
    <property type="entry name" value="Peptidase_S1A"/>
</dbReference>
<keyword evidence="5" id="KW-0735">Signal-anchor</keyword>
<evidence type="ECO:0000256" key="4">
    <source>
        <dbReference type="ARBA" id="ARBA00022825"/>
    </source>
</evidence>
<dbReference type="GO" id="GO:0006508">
    <property type="term" value="P:proteolysis"/>
    <property type="evidence" value="ECO:0007669"/>
    <property type="project" value="UniProtKB-KW"/>
</dbReference>
<feature type="signal peptide" evidence="10">
    <location>
        <begin position="1"/>
        <end position="26"/>
    </location>
</feature>
<dbReference type="EMBL" id="DS231872">
    <property type="protein sequence ID" value="EDS41410.1"/>
    <property type="molecule type" value="Genomic_DNA"/>
</dbReference>
<dbReference type="GO" id="GO:0004252">
    <property type="term" value="F:serine-type endopeptidase activity"/>
    <property type="evidence" value="ECO:0007669"/>
    <property type="project" value="InterPro"/>
</dbReference>
<dbReference type="GO" id="GO:0016020">
    <property type="term" value="C:membrane"/>
    <property type="evidence" value="ECO:0007669"/>
    <property type="project" value="UniProtKB-SubCell"/>
</dbReference>